<dbReference type="STRING" id="98765.A0A2R6P1L4"/>
<dbReference type="InterPro" id="IPR050364">
    <property type="entry name" value="Cytochrome_P450_fung"/>
</dbReference>
<organism evidence="15 16">
    <name type="scientific">Hermanssonia centrifuga</name>
    <dbReference type="NCBI Taxonomy" id="98765"/>
    <lineage>
        <taxon>Eukaryota</taxon>
        <taxon>Fungi</taxon>
        <taxon>Dikarya</taxon>
        <taxon>Basidiomycota</taxon>
        <taxon>Agaricomycotina</taxon>
        <taxon>Agaricomycetes</taxon>
        <taxon>Polyporales</taxon>
        <taxon>Meruliaceae</taxon>
        <taxon>Hermanssonia</taxon>
    </lineage>
</organism>
<keyword evidence="8" id="KW-1133">Transmembrane helix</keyword>
<dbReference type="InterPro" id="IPR001128">
    <property type="entry name" value="Cyt_P450"/>
</dbReference>
<keyword evidence="10 13" id="KW-0408">Iron</keyword>
<dbReference type="PRINTS" id="PR00385">
    <property type="entry name" value="P450"/>
</dbReference>
<evidence type="ECO:0000313" key="15">
    <source>
        <dbReference type="EMBL" id="PSR83473.1"/>
    </source>
</evidence>
<name>A0A2R6P1L4_9APHY</name>
<evidence type="ECO:0000256" key="4">
    <source>
        <dbReference type="ARBA" id="ARBA00010617"/>
    </source>
</evidence>
<evidence type="ECO:0000256" key="2">
    <source>
        <dbReference type="ARBA" id="ARBA00004167"/>
    </source>
</evidence>
<evidence type="ECO:0000256" key="12">
    <source>
        <dbReference type="ARBA" id="ARBA00023136"/>
    </source>
</evidence>
<dbReference type="InterPro" id="IPR017972">
    <property type="entry name" value="Cyt_P450_CS"/>
</dbReference>
<evidence type="ECO:0000256" key="3">
    <source>
        <dbReference type="ARBA" id="ARBA00005179"/>
    </source>
</evidence>
<dbReference type="InterPro" id="IPR002401">
    <property type="entry name" value="Cyt_P450_E_grp-I"/>
</dbReference>
<protein>
    <recommendedName>
        <fullName evidence="17">Cytochrome P450</fullName>
    </recommendedName>
</protein>
<evidence type="ECO:0000256" key="9">
    <source>
        <dbReference type="ARBA" id="ARBA00023002"/>
    </source>
</evidence>
<reference evidence="15 16" key="1">
    <citation type="submission" date="2018-02" db="EMBL/GenBank/DDBJ databases">
        <title>Genome sequence of the basidiomycete white-rot fungus Phlebia centrifuga.</title>
        <authorList>
            <person name="Granchi Z."/>
            <person name="Peng M."/>
            <person name="de Vries R.P."/>
            <person name="Hilden K."/>
            <person name="Makela M.R."/>
            <person name="Grigoriev I."/>
            <person name="Riley R."/>
        </authorList>
    </citation>
    <scope>NUCLEOTIDE SEQUENCE [LARGE SCALE GENOMIC DNA]</scope>
    <source>
        <strain evidence="15 16">FBCC195</strain>
    </source>
</reference>
<keyword evidence="11 14" id="KW-0503">Monooxygenase</keyword>
<dbReference type="EMBL" id="MLYV02000559">
    <property type="protein sequence ID" value="PSR83473.1"/>
    <property type="molecule type" value="Genomic_DNA"/>
</dbReference>
<evidence type="ECO:0000256" key="1">
    <source>
        <dbReference type="ARBA" id="ARBA00001971"/>
    </source>
</evidence>
<sequence>MVLYPDVQKKAQQEIDDAIGRFRLPAFSDNDRLPYLTAVYKEVLRWHPIGPMGIPHAVMEDDMYEGFFIPKGSVVLSNLWSIANDPQNYENPTQFNPDRFYNVNGKGSTTLDPHDFAFGFGRRKCPGQDLADANVWICMAMSLSVFDFSGDGSEAPRAEFTSSTVSAPKPFRCTIKARSADAMAVLQAIESEVSLSDDNASAL</sequence>
<evidence type="ECO:0008006" key="17">
    <source>
        <dbReference type="Google" id="ProtNLM"/>
    </source>
</evidence>
<dbReference type="PRINTS" id="PR00463">
    <property type="entry name" value="EP450I"/>
</dbReference>
<evidence type="ECO:0000256" key="13">
    <source>
        <dbReference type="PIRSR" id="PIRSR602401-1"/>
    </source>
</evidence>
<comment type="pathway">
    <text evidence="3">Secondary metabolite biosynthesis.</text>
</comment>
<gene>
    <name evidence="15" type="ORF">PHLCEN_2v5745</name>
</gene>
<dbReference type="Proteomes" id="UP000186601">
    <property type="component" value="Unassembled WGS sequence"/>
</dbReference>
<dbReference type="GO" id="GO:0016705">
    <property type="term" value="F:oxidoreductase activity, acting on paired donors, with incorporation or reduction of molecular oxygen"/>
    <property type="evidence" value="ECO:0007669"/>
    <property type="project" value="InterPro"/>
</dbReference>
<dbReference type="GO" id="GO:0005506">
    <property type="term" value="F:iron ion binding"/>
    <property type="evidence" value="ECO:0007669"/>
    <property type="project" value="InterPro"/>
</dbReference>
<dbReference type="Pfam" id="PF00067">
    <property type="entry name" value="p450"/>
    <property type="match status" value="1"/>
</dbReference>
<dbReference type="Gene3D" id="1.10.630.10">
    <property type="entry name" value="Cytochrome P450"/>
    <property type="match status" value="1"/>
</dbReference>
<keyword evidence="12" id="KW-0472">Membrane</keyword>
<evidence type="ECO:0000256" key="6">
    <source>
        <dbReference type="ARBA" id="ARBA00022692"/>
    </source>
</evidence>
<dbReference type="PROSITE" id="PS00086">
    <property type="entry name" value="CYTOCHROME_P450"/>
    <property type="match status" value="1"/>
</dbReference>
<evidence type="ECO:0000256" key="8">
    <source>
        <dbReference type="ARBA" id="ARBA00022989"/>
    </source>
</evidence>
<keyword evidence="5 13" id="KW-0349">Heme</keyword>
<evidence type="ECO:0000256" key="11">
    <source>
        <dbReference type="ARBA" id="ARBA00023033"/>
    </source>
</evidence>
<feature type="binding site" description="axial binding residue" evidence="13">
    <location>
        <position position="125"/>
    </location>
    <ligand>
        <name>heme</name>
        <dbReference type="ChEBI" id="CHEBI:30413"/>
    </ligand>
    <ligandPart>
        <name>Fe</name>
        <dbReference type="ChEBI" id="CHEBI:18248"/>
    </ligandPart>
</feature>
<evidence type="ECO:0000256" key="5">
    <source>
        <dbReference type="ARBA" id="ARBA00022617"/>
    </source>
</evidence>
<keyword evidence="6" id="KW-0812">Transmembrane</keyword>
<dbReference type="SUPFAM" id="SSF48264">
    <property type="entry name" value="Cytochrome P450"/>
    <property type="match status" value="1"/>
</dbReference>
<evidence type="ECO:0000256" key="7">
    <source>
        <dbReference type="ARBA" id="ARBA00022723"/>
    </source>
</evidence>
<dbReference type="GO" id="GO:0016020">
    <property type="term" value="C:membrane"/>
    <property type="evidence" value="ECO:0007669"/>
    <property type="project" value="UniProtKB-SubCell"/>
</dbReference>
<keyword evidence="9 14" id="KW-0560">Oxidoreductase</keyword>
<dbReference type="PANTHER" id="PTHR46300">
    <property type="entry name" value="P450, PUTATIVE (EUROFUNG)-RELATED-RELATED"/>
    <property type="match status" value="1"/>
</dbReference>
<dbReference type="PANTHER" id="PTHR46300:SF7">
    <property type="entry name" value="P450, PUTATIVE (EUROFUNG)-RELATED"/>
    <property type="match status" value="1"/>
</dbReference>
<keyword evidence="16" id="KW-1185">Reference proteome</keyword>
<comment type="cofactor">
    <cofactor evidence="1 13">
        <name>heme</name>
        <dbReference type="ChEBI" id="CHEBI:30413"/>
    </cofactor>
</comment>
<proteinExistence type="inferred from homology"/>
<accession>A0A2R6P1L4</accession>
<comment type="similarity">
    <text evidence="4 14">Belongs to the cytochrome P450 family.</text>
</comment>
<evidence type="ECO:0000256" key="14">
    <source>
        <dbReference type="RuleBase" id="RU000461"/>
    </source>
</evidence>
<dbReference type="GO" id="GO:0004497">
    <property type="term" value="F:monooxygenase activity"/>
    <property type="evidence" value="ECO:0007669"/>
    <property type="project" value="UniProtKB-KW"/>
</dbReference>
<dbReference type="OrthoDB" id="2789670at2759"/>
<evidence type="ECO:0000256" key="10">
    <source>
        <dbReference type="ARBA" id="ARBA00023004"/>
    </source>
</evidence>
<keyword evidence="7 13" id="KW-0479">Metal-binding</keyword>
<comment type="caution">
    <text evidence="15">The sequence shown here is derived from an EMBL/GenBank/DDBJ whole genome shotgun (WGS) entry which is preliminary data.</text>
</comment>
<evidence type="ECO:0000313" key="16">
    <source>
        <dbReference type="Proteomes" id="UP000186601"/>
    </source>
</evidence>
<dbReference type="AlphaFoldDB" id="A0A2R6P1L4"/>
<comment type="subcellular location">
    <subcellularLocation>
        <location evidence="2">Membrane</location>
        <topology evidence="2">Single-pass membrane protein</topology>
    </subcellularLocation>
</comment>
<dbReference type="InterPro" id="IPR036396">
    <property type="entry name" value="Cyt_P450_sf"/>
</dbReference>
<dbReference type="GO" id="GO:0020037">
    <property type="term" value="F:heme binding"/>
    <property type="evidence" value="ECO:0007669"/>
    <property type="project" value="InterPro"/>
</dbReference>